<dbReference type="Proteomes" id="UP000775213">
    <property type="component" value="Unassembled WGS sequence"/>
</dbReference>
<protein>
    <submittedName>
        <fullName evidence="1">Uncharacterized protein</fullName>
    </submittedName>
</protein>
<organism evidence="1 2">
    <name type="scientific">Dendrobium chrysotoxum</name>
    <name type="common">Orchid</name>
    <dbReference type="NCBI Taxonomy" id="161865"/>
    <lineage>
        <taxon>Eukaryota</taxon>
        <taxon>Viridiplantae</taxon>
        <taxon>Streptophyta</taxon>
        <taxon>Embryophyta</taxon>
        <taxon>Tracheophyta</taxon>
        <taxon>Spermatophyta</taxon>
        <taxon>Magnoliopsida</taxon>
        <taxon>Liliopsida</taxon>
        <taxon>Asparagales</taxon>
        <taxon>Orchidaceae</taxon>
        <taxon>Epidendroideae</taxon>
        <taxon>Malaxideae</taxon>
        <taxon>Dendrobiinae</taxon>
        <taxon>Dendrobium</taxon>
    </lineage>
</organism>
<accession>A0AAV7FJY8</accession>
<evidence type="ECO:0000313" key="1">
    <source>
        <dbReference type="EMBL" id="KAH0448215.1"/>
    </source>
</evidence>
<sequence>MMLNYVEEVKLITNGGFPRGKAMKLLKTYVGKLTIASQLGIPEHHNLISKRGFRNPREFVEMMIMNHGWERFCVEPITCTHCPYYKGNFEFDDYHAFYHTPIDYEEVLRFLTVSGSNA</sequence>
<comment type="caution">
    <text evidence="1">The sequence shown here is derived from an EMBL/GenBank/DDBJ whole genome shotgun (WGS) entry which is preliminary data.</text>
</comment>
<name>A0AAV7FJY8_DENCH</name>
<reference evidence="1 2" key="1">
    <citation type="journal article" date="2021" name="Hortic Res">
        <title>Chromosome-scale assembly of the Dendrobium chrysotoxum genome enhances the understanding of orchid evolution.</title>
        <authorList>
            <person name="Zhang Y."/>
            <person name="Zhang G.Q."/>
            <person name="Zhang D."/>
            <person name="Liu X.D."/>
            <person name="Xu X.Y."/>
            <person name="Sun W.H."/>
            <person name="Yu X."/>
            <person name="Zhu X."/>
            <person name="Wang Z.W."/>
            <person name="Zhao X."/>
            <person name="Zhong W.Y."/>
            <person name="Chen H."/>
            <person name="Yin W.L."/>
            <person name="Huang T."/>
            <person name="Niu S.C."/>
            <person name="Liu Z.J."/>
        </authorList>
    </citation>
    <scope>NUCLEOTIDE SEQUENCE [LARGE SCALE GENOMIC DNA]</scope>
    <source>
        <strain evidence="1">Lindl</strain>
    </source>
</reference>
<evidence type="ECO:0000313" key="2">
    <source>
        <dbReference type="Proteomes" id="UP000775213"/>
    </source>
</evidence>
<dbReference type="AlphaFoldDB" id="A0AAV7FJY8"/>
<keyword evidence="2" id="KW-1185">Reference proteome</keyword>
<dbReference type="EMBL" id="JAGFBR010000019">
    <property type="protein sequence ID" value="KAH0448215.1"/>
    <property type="molecule type" value="Genomic_DNA"/>
</dbReference>
<proteinExistence type="predicted"/>
<gene>
    <name evidence="1" type="ORF">IEQ34_022015</name>
</gene>